<keyword evidence="2 5" id="KW-0378">Hydrolase</keyword>
<keyword evidence="1" id="KW-0227">DNA damage</keyword>
<feature type="domain" description="Uracil-DNA glycosylase-like" evidence="4">
    <location>
        <begin position="21"/>
        <end position="176"/>
    </location>
</feature>
<gene>
    <name evidence="5" type="primary">mug</name>
    <name evidence="5" type="ORF">ACFO4E_23100</name>
</gene>
<evidence type="ECO:0000256" key="3">
    <source>
        <dbReference type="ARBA" id="ARBA00023204"/>
    </source>
</evidence>
<sequence>MTASTRPTRDQLAAAHGATVPDVIAPGLDVLFCGINPGLYSGYTRLHFARPGNRFWPALHRSGFTPRPLRPDEQHLLTGWGLGITNIVARATARADELSRGELREGGAALVRRVERYRPAMLAVLGVTAYRGAFGRPKAVVGPQPEELAGTPVWVLPNPSGLNAHWTPDAIAAELRRLRASVQRARGPAG</sequence>
<dbReference type="InterPro" id="IPR036895">
    <property type="entry name" value="Uracil-DNA_glycosylase-like_sf"/>
</dbReference>
<dbReference type="InterPro" id="IPR015637">
    <property type="entry name" value="MUG/TDG"/>
</dbReference>
<dbReference type="Gene3D" id="3.40.470.10">
    <property type="entry name" value="Uracil-DNA glycosylase-like domain"/>
    <property type="match status" value="1"/>
</dbReference>
<dbReference type="PANTHER" id="PTHR12159:SF9">
    <property type="entry name" value="G_T MISMATCH-SPECIFIC THYMINE DNA GLYCOSYLASE"/>
    <property type="match status" value="1"/>
</dbReference>
<protein>
    <submittedName>
        <fullName evidence="5">G/U mismatch-specific DNA glycosylase</fullName>
        <ecNumber evidence="5">3.2.2.28</ecNumber>
    </submittedName>
</protein>
<evidence type="ECO:0000256" key="1">
    <source>
        <dbReference type="ARBA" id="ARBA00022763"/>
    </source>
</evidence>
<dbReference type="GO" id="GO:0016798">
    <property type="term" value="F:hydrolase activity, acting on glycosyl bonds"/>
    <property type="evidence" value="ECO:0007669"/>
    <property type="project" value="UniProtKB-KW"/>
</dbReference>
<dbReference type="Pfam" id="PF03167">
    <property type="entry name" value="UDG"/>
    <property type="match status" value="1"/>
</dbReference>
<dbReference type="InterPro" id="IPR005122">
    <property type="entry name" value="Uracil-DNA_glycosylase-like"/>
</dbReference>
<keyword evidence="5" id="KW-0326">Glycosidase</keyword>
<evidence type="ECO:0000259" key="4">
    <source>
        <dbReference type="SMART" id="SM00986"/>
    </source>
</evidence>
<comment type="caution">
    <text evidence="5">The sequence shown here is derived from an EMBL/GenBank/DDBJ whole genome shotgun (WGS) entry which is preliminary data.</text>
</comment>
<evidence type="ECO:0000256" key="2">
    <source>
        <dbReference type="ARBA" id="ARBA00022801"/>
    </source>
</evidence>
<dbReference type="PANTHER" id="PTHR12159">
    <property type="entry name" value="G/T AND G/U MISMATCH-SPECIFIC DNA GLYCOSYLASE"/>
    <property type="match status" value="1"/>
</dbReference>
<name>A0ABV9E135_9ACTN</name>
<dbReference type="CDD" id="cd10028">
    <property type="entry name" value="UDG-F2_TDG_MUG"/>
    <property type="match status" value="1"/>
</dbReference>
<organism evidence="5 6">
    <name type="scientific">Nocardiopsis mangrovi</name>
    <dbReference type="NCBI Taxonomy" id="1179818"/>
    <lineage>
        <taxon>Bacteria</taxon>
        <taxon>Bacillati</taxon>
        <taxon>Actinomycetota</taxon>
        <taxon>Actinomycetes</taxon>
        <taxon>Streptosporangiales</taxon>
        <taxon>Nocardiopsidaceae</taxon>
        <taxon>Nocardiopsis</taxon>
    </lineage>
</organism>
<dbReference type="SUPFAM" id="SSF52141">
    <property type="entry name" value="Uracil-DNA glycosylase-like"/>
    <property type="match status" value="1"/>
</dbReference>
<proteinExistence type="predicted"/>
<dbReference type="EC" id="3.2.2.28" evidence="5"/>
<evidence type="ECO:0000313" key="6">
    <source>
        <dbReference type="Proteomes" id="UP001595923"/>
    </source>
</evidence>
<dbReference type="Proteomes" id="UP001595923">
    <property type="component" value="Unassembled WGS sequence"/>
</dbReference>
<evidence type="ECO:0000313" key="5">
    <source>
        <dbReference type="EMBL" id="MFC4564757.1"/>
    </source>
</evidence>
<accession>A0ABV9E135</accession>
<keyword evidence="6" id="KW-1185">Reference proteome</keyword>
<dbReference type="EMBL" id="JBHSFQ010000028">
    <property type="protein sequence ID" value="MFC4564757.1"/>
    <property type="molecule type" value="Genomic_DNA"/>
</dbReference>
<dbReference type="SMART" id="SM00987">
    <property type="entry name" value="UreE_C"/>
    <property type="match status" value="1"/>
</dbReference>
<reference evidence="6" key="1">
    <citation type="journal article" date="2019" name="Int. J. Syst. Evol. Microbiol.">
        <title>The Global Catalogue of Microorganisms (GCM) 10K type strain sequencing project: providing services to taxonomists for standard genome sequencing and annotation.</title>
        <authorList>
            <consortium name="The Broad Institute Genomics Platform"/>
            <consortium name="The Broad Institute Genome Sequencing Center for Infectious Disease"/>
            <person name="Wu L."/>
            <person name="Ma J."/>
        </authorList>
    </citation>
    <scope>NUCLEOTIDE SEQUENCE [LARGE SCALE GENOMIC DNA]</scope>
    <source>
        <strain evidence="6">XZYJ18</strain>
    </source>
</reference>
<keyword evidence="3" id="KW-0234">DNA repair</keyword>
<dbReference type="NCBIfam" id="NF007570">
    <property type="entry name" value="PRK10201.1"/>
    <property type="match status" value="1"/>
</dbReference>
<dbReference type="RefSeq" id="WP_378578169.1">
    <property type="nucleotide sequence ID" value="NZ_JBHSFQ010000028.1"/>
</dbReference>
<dbReference type="SMART" id="SM00986">
    <property type="entry name" value="UDG"/>
    <property type="match status" value="1"/>
</dbReference>